<evidence type="ECO:0000313" key="2">
    <source>
        <dbReference type="Proteomes" id="UP001055453"/>
    </source>
</evidence>
<organism evidence="1 2">
    <name type="scientific">Nostoc cf. commune SO-36</name>
    <dbReference type="NCBI Taxonomy" id="449208"/>
    <lineage>
        <taxon>Bacteria</taxon>
        <taxon>Bacillati</taxon>
        <taxon>Cyanobacteriota</taxon>
        <taxon>Cyanophyceae</taxon>
        <taxon>Nostocales</taxon>
        <taxon>Nostocaceae</taxon>
        <taxon>Nostoc</taxon>
    </lineage>
</organism>
<evidence type="ECO:0000313" key="1">
    <source>
        <dbReference type="EMBL" id="BDI18197.1"/>
    </source>
</evidence>
<dbReference type="EMBL" id="AP025732">
    <property type="protein sequence ID" value="BDI18197.1"/>
    <property type="molecule type" value="Genomic_DNA"/>
</dbReference>
<dbReference type="RefSeq" id="WP_251955890.1">
    <property type="nucleotide sequence ID" value="NZ_AP025732.1"/>
</dbReference>
<dbReference type="Proteomes" id="UP001055453">
    <property type="component" value="Chromosome"/>
</dbReference>
<reference evidence="1" key="1">
    <citation type="submission" date="2022-04" db="EMBL/GenBank/DDBJ databases">
        <title>Complete genome sequence of a cyanobacterium, Nostoc sp. SO-36, isolated in Antarctica.</title>
        <authorList>
            <person name="Kanesaki Y."/>
            <person name="Effendi D."/>
            <person name="Sakamoto T."/>
            <person name="Ohtani S."/>
            <person name="Awai K."/>
        </authorList>
    </citation>
    <scope>NUCLEOTIDE SEQUENCE</scope>
    <source>
        <strain evidence="1">SO-36</strain>
    </source>
</reference>
<protein>
    <submittedName>
        <fullName evidence="1">Uncharacterized protein</fullName>
    </submittedName>
</protein>
<name>A0ABM7Z566_NOSCO</name>
<sequence length="63" mass="7609">MTKPNFQQMLLEQLRTYILEHRNDDDAFHIYIDRRRAQSPKQMPMTIEEAEADLQRRFGQQAS</sequence>
<accession>A0ABM7Z566</accession>
<dbReference type="Pfam" id="PF21826">
    <property type="entry name" value="DUF6887"/>
    <property type="match status" value="1"/>
</dbReference>
<gene>
    <name evidence="1" type="ORF">ANSO36C_39990</name>
</gene>
<keyword evidence="2" id="KW-1185">Reference proteome</keyword>
<proteinExistence type="predicted"/>
<dbReference type="InterPro" id="IPR054053">
    <property type="entry name" value="DUF6887"/>
</dbReference>